<dbReference type="PANTHER" id="PTHR47055">
    <property type="entry name" value="DDE_TNP_1_7 DOMAIN-CONTAINING PROTEIN"/>
    <property type="match status" value="1"/>
</dbReference>
<evidence type="ECO:0000313" key="4">
    <source>
        <dbReference type="RefSeq" id="XP_065664814.1"/>
    </source>
</evidence>
<dbReference type="InterPro" id="IPR052638">
    <property type="entry name" value="PiggyBac_TE-derived"/>
</dbReference>
<accession>A0ABM4CSH8</accession>
<dbReference type="PANTHER" id="PTHR47055:SF3">
    <property type="entry name" value="PHORBOL-ESTER_DAG-TYPE DOMAIN-CONTAINING PROTEIN"/>
    <property type="match status" value="1"/>
</dbReference>
<feature type="transmembrane region" description="Helical" evidence="1">
    <location>
        <begin position="62"/>
        <end position="86"/>
    </location>
</feature>
<proteinExistence type="predicted"/>
<feature type="transmembrane region" description="Helical" evidence="1">
    <location>
        <begin position="22"/>
        <end position="42"/>
    </location>
</feature>
<organism evidence="3 4">
    <name type="scientific">Hydra vulgaris</name>
    <name type="common">Hydra</name>
    <name type="synonym">Hydra attenuata</name>
    <dbReference type="NCBI Taxonomy" id="6087"/>
    <lineage>
        <taxon>Eukaryota</taxon>
        <taxon>Metazoa</taxon>
        <taxon>Cnidaria</taxon>
        <taxon>Hydrozoa</taxon>
        <taxon>Hydroidolina</taxon>
        <taxon>Anthoathecata</taxon>
        <taxon>Aplanulata</taxon>
        <taxon>Hydridae</taxon>
        <taxon>Hydra</taxon>
    </lineage>
</organism>
<dbReference type="Pfam" id="PF13843">
    <property type="entry name" value="DDE_Tnp_1_7"/>
    <property type="match status" value="1"/>
</dbReference>
<evidence type="ECO:0000259" key="2">
    <source>
        <dbReference type="Pfam" id="PF13843"/>
    </source>
</evidence>
<keyword evidence="3" id="KW-1185">Reference proteome</keyword>
<dbReference type="InterPro" id="IPR029526">
    <property type="entry name" value="PGBD"/>
</dbReference>
<keyword evidence="1" id="KW-0812">Transmembrane</keyword>
<dbReference type="GeneID" id="136086446"/>
<keyword evidence="1" id="KW-1133">Transmembrane helix</keyword>
<sequence length="285" mass="33556">MMVRYYGHHGLKQFIRGKPIRFRYKIWSLIGGSGYCFNFLLYCGKEKKHLQEPLETRVANKMLDILTIQAIIKFISIIFFSSSNLFTLLKQKDFRATGTVRDNRTLKFPLKPLNTIQICPRGTYSFQFGNSDKILIVKWNINRAATMGTIFDKIEPLSSVSQWSQEKKERVQIPQHSVIANYNKYIGGFDHHYWLLDRHAITARGKKWCLFTRILNMCIVNRYFDYVKIHLDEKISIKDFRRNIAQLYLTLGHGKRILEGRPMSLPSTFFVLLFIFNYAVESYNL</sequence>
<gene>
    <name evidence="4" type="primary">LOC136086446</name>
</gene>
<dbReference type="RefSeq" id="XP_065664814.1">
    <property type="nucleotide sequence ID" value="XM_065808742.1"/>
</dbReference>
<evidence type="ECO:0000256" key="1">
    <source>
        <dbReference type="SAM" id="Phobius"/>
    </source>
</evidence>
<evidence type="ECO:0000313" key="3">
    <source>
        <dbReference type="Proteomes" id="UP001652625"/>
    </source>
</evidence>
<feature type="transmembrane region" description="Helical" evidence="1">
    <location>
        <begin position="263"/>
        <end position="280"/>
    </location>
</feature>
<dbReference type="Proteomes" id="UP001652625">
    <property type="component" value="Chromosome 10"/>
</dbReference>
<reference evidence="4" key="1">
    <citation type="submission" date="2025-08" db="UniProtKB">
        <authorList>
            <consortium name="RefSeq"/>
        </authorList>
    </citation>
    <scope>IDENTIFICATION</scope>
</reference>
<name>A0ABM4CSH8_HYDVU</name>
<keyword evidence="1" id="KW-0472">Membrane</keyword>
<protein>
    <submittedName>
        <fullName evidence="4">PiggyBac transposable element-derived protein 3-like</fullName>
    </submittedName>
</protein>
<feature type="domain" description="PiggyBac transposable element-derived protein" evidence="2">
    <location>
        <begin position="1"/>
        <end position="221"/>
    </location>
</feature>